<organism evidence="1 2">
    <name type="scientific">Strongyloides papillosus</name>
    <name type="common">Intestinal threadworm</name>
    <dbReference type="NCBI Taxonomy" id="174720"/>
    <lineage>
        <taxon>Eukaryota</taxon>
        <taxon>Metazoa</taxon>
        <taxon>Ecdysozoa</taxon>
        <taxon>Nematoda</taxon>
        <taxon>Chromadorea</taxon>
        <taxon>Rhabditida</taxon>
        <taxon>Tylenchina</taxon>
        <taxon>Panagrolaimomorpha</taxon>
        <taxon>Strongyloidoidea</taxon>
        <taxon>Strongyloididae</taxon>
        <taxon>Strongyloides</taxon>
    </lineage>
</organism>
<dbReference type="Proteomes" id="UP000046392">
    <property type="component" value="Unplaced"/>
</dbReference>
<proteinExistence type="predicted"/>
<dbReference type="AlphaFoldDB" id="A0A0N5B9C7"/>
<name>A0A0N5B9C7_STREA</name>
<accession>A0A0N5B9C7</accession>
<dbReference type="WBParaSite" id="SPAL_0000264300.1">
    <property type="protein sequence ID" value="SPAL_0000264300.1"/>
    <property type="gene ID" value="SPAL_0000264300"/>
</dbReference>
<reference evidence="2" key="1">
    <citation type="submission" date="2017-02" db="UniProtKB">
        <authorList>
            <consortium name="WormBaseParasite"/>
        </authorList>
    </citation>
    <scope>IDENTIFICATION</scope>
</reference>
<keyword evidence="1" id="KW-1185">Reference proteome</keyword>
<evidence type="ECO:0000313" key="2">
    <source>
        <dbReference type="WBParaSite" id="SPAL_0000264300.1"/>
    </source>
</evidence>
<evidence type="ECO:0000313" key="1">
    <source>
        <dbReference type="Proteomes" id="UP000046392"/>
    </source>
</evidence>
<protein>
    <submittedName>
        <fullName evidence="2">F-box domain-containing protein</fullName>
    </submittedName>
</protein>
<sequence length="131" mass="15261">MDTKKEILIVELKEVDGVRKHILKYVSTFSDIESLAKTCRCLCLLISGDPIGRDIRSLSDDGYLTIQFKRGFKNAYEVPILERVNITKENYLFEDIEERNRRYVETIVTGNQTFLELAVVFLRLLLRKVIC</sequence>